<dbReference type="EMBL" id="FNQM01000002">
    <property type="protein sequence ID" value="SDZ93184.1"/>
    <property type="molecule type" value="Genomic_DNA"/>
</dbReference>
<dbReference type="InterPro" id="IPR039569">
    <property type="entry name" value="FAS1-like_DH_region"/>
</dbReference>
<dbReference type="InterPro" id="IPR052741">
    <property type="entry name" value="Mitochondrial_HTD2"/>
</dbReference>
<name>A0A1H3X3H3_9RHOB</name>
<accession>A0A1H3X3H3</accession>
<dbReference type="PANTHER" id="PTHR28152">
    <property type="entry name" value="HYDROXYACYL-THIOESTER DEHYDRATASE TYPE 2, MITOCHONDRIAL"/>
    <property type="match status" value="1"/>
</dbReference>
<gene>
    <name evidence="2" type="ORF">SAMN05444370_102231</name>
</gene>
<feature type="domain" description="FAS1-like dehydratase" evidence="1">
    <location>
        <begin position="80"/>
        <end position="139"/>
    </location>
</feature>
<sequence length="291" mass="31920">MTVTDAELQGYEAYVGREARDACVIAPESCDLMAATLDRDDPRYAPGDPLPPMWIWMGFRPHARRSQIGHDGHPARGDFLPPVALPRRMFAGARHRFLAPLPCGETIERVQRIKAVTPKRGASGAMVFVTVAQSFVVDGVTRMEEEQDIVYREAATPGEAPPPAASKPAPQAPWSETYHPDVVTLLRYSALTFNGHRIHYDRPYATQEEGYPGLIVHGPLTATLLADLCRRRSGRDFLAAWEFRARKPLFDVNPITLTGTPAADGLSVDLAAYDHEGFAALTATAIFEAAT</sequence>
<dbReference type="InterPro" id="IPR029069">
    <property type="entry name" value="HotDog_dom_sf"/>
</dbReference>
<dbReference type="GO" id="GO:0019171">
    <property type="term" value="F:(3R)-hydroxyacyl-[acyl-carrier-protein] dehydratase activity"/>
    <property type="evidence" value="ECO:0007669"/>
    <property type="project" value="TreeGrafter"/>
</dbReference>
<dbReference type="AlphaFoldDB" id="A0A1H3X3H3"/>
<protein>
    <submittedName>
        <fullName evidence="2">3-methylfumaryl-CoA hydratase</fullName>
    </submittedName>
</protein>
<proteinExistence type="predicted"/>
<dbReference type="STRING" id="89524.SAMN05444370_102231"/>
<dbReference type="SUPFAM" id="SSF54637">
    <property type="entry name" value="Thioesterase/thiol ester dehydrase-isomerase"/>
    <property type="match status" value="2"/>
</dbReference>
<organism evidence="2 3">
    <name type="scientific">Rubrimonas cliftonensis</name>
    <dbReference type="NCBI Taxonomy" id="89524"/>
    <lineage>
        <taxon>Bacteria</taxon>
        <taxon>Pseudomonadati</taxon>
        <taxon>Pseudomonadota</taxon>
        <taxon>Alphaproteobacteria</taxon>
        <taxon>Rhodobacterales</taxon>
        <taxon>Paracoccaceae</taxon>
        <taxon>Rubrimonas</taxon>
    </lineage>
</organism>
<dbReference type="Proteomes" id="UP000198703">
    <property type="component" value="Unassembled WGS sequence"/>
</dbReference>
<evidence type="ECO:0000313" key="3">
    <source>
        <dbReference type="Proteomes" id="UP000198703"/>
    </source>
</evidence>
<keyword evidence="3" id="KW-1185">Reference proteome</keyword>
<reference evidence="2 3" key="1">
    <citation type="submission" date="2016-10" db="EMBL/GenBank/DDBJ databases">
        <authorList>
            <person name="de Groot N.N."/>
        </authorList>
    </citation>
    <scope>NUCLEOTIDE SEQUENCE [LARGE SCALE GENOMIC DNA]</scope>
    <source>
        <strain evidence="2 3">DSM 15345</strain>
    </source>
</reference>
<dbReference type="PANTHER" id="PTHR28152:SF1">
    <property type="entry name" value="HYDROXYACYL-THIOESTER DEHYDRATASE TYPE 2, MITOCHONDRIAL"/>
    <property type="match status" value="1"/>
</dbReference>
<evidence type="ECO:0000313" key="2">
    <source>
        <dbReference type="EMBL" id="SDZ93184.1"/>
    </source>
</evidence>
<dbReference type="OrthoDB" id="7183822at2"/>
<dbReference type="RefSeq" id="WP_093248586.1">
    <property type="nucleotide sequence ID" value="NZ_FNQM01000002.1"/>
</dbReference>
<evidence type="ECO:0000259" key="1">
    <source>
        <dbReference type="Pfam" id="PF13452"/>
    </source>
</evidence>
<dbReference type="Gene3D" id="3.10.129.10">
    <property type="entry name" value="Hotdog Thioesterase"/>
    <property type="match status" value="2"/>
</dbReference>
<dbReference type="Pfam" id="PF13452">
    <property type="entry name" value="FAS1_DH_region"/>
    <property type="match status" value="1"/>
</dbReference>